<reference evidence="2 3" key="1">
    <citation type="submission" date="2024-02" db="EMBL/GenBank/DDBJ databases">
        <authorList>
            <person name="Chen Y."/>
            <person name="Shah S."/>
            <person name="Dougan E. K."/>
            <person name="Thang M."/>
            <person name="Chan C."/>
        </authorList>
    </citation>
    <scope>NUCLEOTIDE SEQUENCE [LARGE SCALE GENOMIC DNA]</scope>
</reference>
<dbReference type="Proteomes" id="UP001642484">
    <property type="component" value="Unassembled WGS sequence"/>
</dbReference>
<keyword evidence="1" id="KW-0472">Membrane</keyword>
<feature type="transmembrane region" description="Helical" evidence="1">
    <location>
        <begin position="47"/>
        <end position="65"/>
    </location>
</feature>
<evidence type="ECO:0000256" key="1">
    <source>
        <dbReference type="SAM" id="Phobius"/>
    </source>
</evidence>
<keyword evidence="3" id="KW-1185">Reference proteome</keyword>
<evidence type="ECO:0000313" key="2">
    <source>
        <dbReference type="EMBL" id="CAK9039173.1"/>
    </source>
</evidence>
<evidence type="ECO:0000313" key="3">
    <source>
        <dbReference type="Proteomes" id="UP001642484"/>
    </source>
</evidence>
<comment type="caution">
    <text evidence="2">The sequence shown here is derived from an EMBL/GenBank/DDBJ whole genome shotgun (WGS) entry which is preliminary data.</text>
</comment>
<organism evidence="2 3">
    <name type="scientific">Durusdinium trenchii</name>
    <dbReference type="NCBI Taxonomy" id="1381693"/>
    <lineage>
        <taxon>Eukaryota</taxon>
        <taxon>Sar</taxon>
        <taxon>Alveolata</taxon>
        <taxon>Dinophyceae</taxon>
        <taxon>Suessiales</taxon>
        <taxon>Symbiodiniaceae</taxon>
        <taxon>Durusdinium</taxon>
    </lineage>
</organism>
<keyword evidence="1" id="KW-0812">Transmembrane</keyword>
<gene>
    <name evidence="2" type="ORF">CCMP2556_LOCUS21308</name>
</gene>
<protein>
    <submittedName>
        <fullName evidence="2">Uncharacterized protein</fullName>
    </submittedName>
</protein>
<accession>A0ABP0LJN1</accession>
<feature type="transmembrane region" description="Helical" evidence="1">
    <location>
        <begin position="71"/>
        <end position="89"/>
    </location>
</feature>
<keyword evidence="1" id="KW-1133">Transmembrane helix</keyword>
<dbReference type="EMBL" id="CAXAMN010012858">
    <property type="protein sequence ID" value="CAK9039173.1"/>
    <property type="molecule type" value="Genomic_DNA"/>
</dbReference>
<name>A0ABP0LJN1_9DINO</name>
<feature type="transmembrane region" description="Helical" evidence="1">
    <location>
        <begin position="22"/>
        <end position="40"/>
    </location>
</feature>
<sequence length="253" mass="28311">MVFPLVAASPQDAPPPAVVKEFHSYFWWLIFAMLVSVAVLQVTTGDGFGMFFTIILSLIVYYMVADGCSNMSMYCLLVFGLISGFEALFGDRSALLLAMPIIMLLSAVMSWWSFKAYPTNLFGDGDEDCSKDMLPFHFNAAPLELPGDGNRPEAMLPNARLQLVASSDIDGLAKLNLKSEVLKGFESFCMLNFGSFEMLRSFFEVLVELHRFLRHVTVRRLLPGSGTYNVLASYRWDGKIGRSLDHARQQMKT</sequence>
<proteinExistence type="predicted"/>
<feature type="transmembrane region" description="Helical" evidence="1">
    <location>
        <begin position="96"/>
        <end position="114"/>
    </location>
</feature>